<accession>A0A5Q0BS28</accession>
<dbReference type="SUPFAM" id="SSF56209">
    <property type="entry name" value="Nitrile hydratase alpha chain"/>
    <property type="match status" value="1"/>
</dbReference>
<keyword evidence="1" id="KW-0479">Metal-binding</keyword>
<organism evidence="4 5">
    <name type="scientific">Candidatus Methylospira mobilis</name>
    <dbReference type="NCBI Taxonomy" id="1808979"/>
    <lineage>
        <taxon>Bacteria</taxon>
        <taxon>Pseudomonadati</taxon>
        <taxon>Pseudomonadota</taxon>
        <taxon>Gammaproteobacteria</taxon>
        <taxon>Methylococcales</taxon>
        <taxon>Methylococcaceae</taxon>
        <taxon>Candidatus Methylospira</taxon>
    </lineage>
</organism>
<dbReference type="GO" id="GO:0003824">
    <property type="term" value="F:catalytic activity"/>
    <property type="evidence" value="ECO:0007669"/>
    <property type="project" value="InterPro"/>
</dbReference>
<feature type="transmembrane region" description="Helical" evidence="2">
    <location>
        <begin position="99"/>
        <end position="121"/>
    </location>
</feature>
<evidence type="ECO:0000313" key="5">
    <source>
        <dbReference type="Proteomes" id="UP000325755"/>
    </source>
</evidence>
<dbReference type="Gene3D" id="3.90.330.10">
    <property type="entry name" value="Nitrile hydratase alpha /Thiocyanate hydrolase gamma"/>
    <property type="match status" value="1"/>
</dbReference>
<keyword evidence="2" id="KW-1133">Transmembrane helix</keyword>
<name>A0A5Q0BS28_9GAMM</name>
<dbReference type="AlphaFoldDB" id="A0A5Q0BS28"/>
<proteinExistence type="predicted"/>
<dbReference type="Proteomes" id="UP000325755">
    <property type="component" value="Chromosome"/>
</dbReference>
<dbReference type="InterPro" id="IPR036648">
    <property type="entry name" value="CN_Hdrase_a/SCN_Hdrase_g_sf"/>
</dbReference>
<evidence type="ECO:0000259" key="3">
    <source>
        <dbReference type="Pfam" id="PF02979"/>
    </source>
</evidence>
<dbReference type="EMBL" id="CP044205">
    <property type="protein sequence ID" value="QFY45081.1"/>
    <property type="molecule type" value="Genomic_DNA"/>
</dbReference>
<dbReference type="InterPro" id="IPR004232">
    <property type="entry name" value="CN_Hdrtase_a/SCN_Hdrlase_g"/>
</dbReference>
<dbReference type="Pfam" id="PF02979">
    <property type="entry name" value="NHase_alpha"/>
    <property type="match status" value="1"/>
</dbReference>
<keyword evidence="2" id="KW-0472">Membrane</keyword>
<evidence type="ECO:0000313" key="4">
    <source>
        <dbReference type="EMBL" id="QFY45081.1"/>
    </source>
</evidence>
<dbReference type="KEGG" id="mmob:F6R98_11895"/>
<protein>
    <submittedName>
        <fullName evidence="4">NHLP leader peptide family natural product</fullName>
    </submittedName>
</protein>
<sequence>MQQEQKMQQVIAKCWQNSDFKTELMAKPEETLRNEGVELQAGVSVKVVEDTENLLHLVIPCKPAELSEEELDDIVGGAGRIRAASTVVIMAQKAANARAVAYAVGGALSALAGYAGVSHFLRKK</sequence>
<dbReference type="GO" id="GO:0046914">
    <property type="term" value="F:transition metal ion binding"/>
    <property type="evidence" value="ECO:0007669"/>
    <property type="project" value="InterPro"/>
</dbReference>
<keyword evidence="2" id="KW-0812">Transmembrane</keyword>
<dbReference type="OrthoDB" id="5077169at2"/>
<reference evidence="4 5" key="1">
    <citation type="submission" date="2019-09" db="EMBL/GenBank/DDBJ databases">
        <title>Ecophysiology of the spiral-shaped methanotroph Methylospira mobilis as revealed by the complete genome sequence.</title>
        <authorList>
            <person name="Oshkin I.Y."/>
            <person name="Dedysh S.N."/>
            <person name="Miroshnikov K."/>
            <person name="Danilova O.V."/>
            <person name="Hakobyan A."/>
            <person name="Liesack W."/>
        </authorList>
    </citation>
    <scope>NUCLEOTIDE SEQUENCE [LARGE SCALE GENOMIC DNA]</scope>
    <source>
        <strain evidence="4 5">Shm1</strain>
    </source>
</reference>
<evidence type="ECO:0000256" key="2">
    <source>
        <dbReference type="SAM" id="Phobius"/>
    </source>
</evidence>
<gene>
    <name evidence="4" type="ORF">F6R98_11895</name>
</gene>
<dbReference type="InterPro" id="IPR022513">
    <property type="entry name" value="TOMM_pelo"/>
</dbReference>
<dbReference type="NCBIfam" id="TIGR03793">
    <property type="entry name" value="leader_NHLP"/>
    <property type="match status" value="1"/>
</dbReference>
<dbReference type="InParanoid" id="A0A5Q0BS28"/>
<evidence type="ECO:0000256" key="1">
    <source>
        <dbReference type="ARBA" id="ARBA00022723"/>
    </source>
</evidence>
<keyword evidence="5" id="KW-1185">Reference proteome</keyword>
<feature type="domain" description="Nitrile hydratase alpha/Thiocyanate hydrolase gamma" evidence="3">
    <location>
        <begin position="5"/>
        <end position="59"/>
    </location>
</feature>